<organism evidence="1 2">
    <name type="scientific">Aquariibacter albus</name>
    <dbReference type="NCBI Taxonomy" id="2759899"/>
    <lineage>
        <taxon>Bacteria</taxon>
        <taxon>Pseudomonadati</taxon>
        <taxon>Pseudomonadota</taxon>
        <taxon>Betaproteobacteria</taxon>
        <taxon>Burkholderiales</taxon>
        <taxon>Sphaerotilaceae</taxon>
        <taxon>Aquariibacter</taxon>
    </lineage>
</organism>
<dbReference type="Proteomes" id="UP000586093">
    <property type="component" value="Unassembled WGS sequence"/>
</dbReference>
<sequence>MSVHLQCLTDEEPLRRAYQEQHELSSTALEIELRRRLEARIDSPDLPAGLAPLLDGYDFDKTKDLELIGAALAFAEKNDLDAAQRLLDACADADLYEPADLKRELDRLAELERQINDGELVAAIPTA</sequence>
<protein>
    <submittedName>
        <fullName evidence="1">Uncharacterized protein</fullName>
    </submittedName>
</protein>
<evidence type="ECO:0000313" key="1">
    <source>
        <dbReference type="EMBL" id="MBB1161497.1"/>
    </source>
</evidence>
<accession>A0A839HGP7</accession>
<keyword evidence="2" id="KW-1185">Reference proteome</keyword>
<dbReference type="AlphaFoldDB" id="A0A839HGP7"/>
<comment type="caution">
    <text evidence="1">The sequence shown here is derived from an EMBL/GenBank/DDBJ whole genome shotgun (WGS) entry which is preliminary data.</text>
</comment>
<dbReference type="EMBL" id="JACIVI010000001">
    <property type="protein sequence ID" value="MBB1161497.1"/>
    <property type="molecule type" value="Genomic_DNA"/>
</dbReference>
<gene>
    <name evidence="1" type="ORF">H4F90_05830</name>
</gene>
<dbReference type="RefSeq" id="WP_182662333.1">
    <property type="nucleotide sequence ID" value="NZ_JACIVI010000001.1"/>
</dbReference>
<name>A0A839HGP7_9BURK</name>
<reference evidence="1 2" key="1">
    <citation type="submission" date="2020-08" db="EMBL/GenBank/DDBJ databases">
        <title>Aquariorum lacteus gen. nov., sp. nov., a new member of the family Comamonadaceae, isolated from freshwater aquarium.</title>
        <authorList>
            <person name="Chun S.-J."/>
        </authorList>
    </citation>
    <scope>NUCLEOTIDE SEQUENCE [LARGE SCALE GENOMIC DNA]</scope>
    <source>
        <strain evidence="1 2">SJAQ100</strain>
    </source>
</reference>
<proteinExistence type="predicted"/>
<evidence type="ECO:0000313" key="2">
    <source>
        <dbReference type="Proteomes" id="UP000586093"/>
    </source>
</evidence>